<accession>A0A1H3C3E2</accession>
<dbReference type="RefSeq" id="WP_159428687.1">
    <property type="nucleotide sequence ID" value="NZ_FNNG01000011.1"/>
</dbReference>
<dbReference type="Pfam" id="PF01726">
    <property type="entry name" value="LexA_DNA_bind"/>
    <property type="match status" value="1"/>
</dbReference>
<protein>
    <submittedName>
        <fullName evidence="2">LexA DNA binding domain-containing protein</fullName>
    </submittedName>
</protein>
<evidence type="ECO:0000313" key="3">
    <source>
        <dbReference type="Proteomes" id="UP000198828"/>
    </source>
</evidence>
<dbReference type="OrthoDB" id="2187688at2"/>
<dbReference type="InterPro" id="IPR006199">
    <property type="entry name" value="LexA_DNA-bd_dom"/>
</dbReference>
<dbReference type="Gene3D" id="1.10.10.10">
    <property type="entry name" value="Winged helix-like DNA-binding domain superfamily/Winged helix DNA-binding domain"/>
    <property type="match status" value="1"/>
</dbReference>
<sequence length="70" mass="8146">MLNEKESKLFDAIVKYIDENGFSPSIRELSEIVGFKSTSTVHRYLSRLEQKGYIERKEKSPRALRVIQDA</sequence>
<evidence type="ECO:0000259" key="1">
    <source>
        <dbReference type="Pfam" id="PF01726"/>
    </source>
</evidence>
<dbReference type="GO" id="GO:0006508">
    <property type="term" value="P:proteolysis"/>
    <property type="evidence" value="ECO:0007669"/>
    <property type="project" value="InterPro"/>
</dbReference>
<dbReference type="InterPro" id="IPR036388">
    <property type="entry name" value="WH-like_DNA-bd_sf"/>
</dbReference>
<feature type="domain" description="LexA repressor DNA-binding" evidence="1">
    <location>
        <begin position="2"/>
        <end position="63"/>
    </location>
</feature>
<dbReference type="SUPFAM" id="SSF46785">
    <property type="entry name" value="Winged helix' DNA-binding domain"/>
    <property type="match status" value="1"/>
</dbReference>
<dbReference type="InterPro" id="IPR036390">
    <property type="entry name" value="WH_DNA-bd_sf"/>
</dbReference>
<dbReference type="Proteomes" id="UP000198828">
    <property type="component" value="Unassembled WGS sequence"/>
</dbReference>
<dbReference type="PANTHER" id="PTHR33516">
    <property type="entry name" value="LEXA REPRESSOR"/>
    <property type="match status" value="1"/>
</dbReference>
<proteinExistence type="predicted"/>
<reference evidence="2 3" key="1">
    <citation type="submission" date="2016-10" db="EMBL/GenBank/DDBJ databases">
        <authorList>
            <person name="de Groot N.N."/>
        </authorList>
    </citation>
    <scope>NUCLEOTIDE SEQUENCE [LARGE SCALE GENOMIC DNA]</scope>
    <source>
        <strain evidence="2 3">DSM 23310</strain>
    </source>
</reference>
<dbReference type="AlphaFoldDB" id="A0A1H3C3E2"/>
<dbReference type="PANTHER" id="PTHR33516:SF2">
    <property type="entry name" value="LEXA REPRESSOR-RELATED"/>
    <property type="match status" value="1"/>
</dbReference>
<dbReference type="InterPro" id="IPR050077">
    <property type="entry name" value="LexA_repressor"/>
</dbReference>
<gene>
    <name evidence="2" type="ORF">SAMN05660923_02406</name>
</gene>
<organism evidence="2 3">
    <name type="scientific">Tepidimicrobium xylanilyticum</name>
    <dbReference type="NCBI Taxonomy" id="1123352"/>
    <lineage>
        <taxon>Bacteria</taxon>
        <taxon>Bacillati</taxon>
        <taxon>Bacillota</taxon>
        <taxon>Tissierellia</taxon>
        <taxon>Tissierellales</taxon>
        <taxon>Tepidimicrobiaceae</taxon>
        <taxon>Tepidimicrobium</taxon>
    </lineage>
</organism>
<dbReference type="EMBL" id="FNNG01000011">
    <property type="protein sequence ID" value="SDX48550.1"/>
    <property type="molecule type" value="Genomic_DNA"/>
</dbReference>
<name>A0A1H3C3E2_9FIRM</name>
<evidence type="ECO:0000313" key="2">
    <source>
        <dbReference type="EMBL" id="SDX48550.1"/>
    </source>
</evidence>
<keyword evidence="3" id="KW-1185">Reference proteome</keyword>
<dbReference type="GO" id="GO:0004252">
    <property type="term" value="F:serine-type endopeptidase activity"/>
    <property type="evidence" value="ECO:0007669"/>
    <property type="project" value="InterPro"/>
</dbReference>